<keyword evidence="4" id="KW-0393">Immunoglobulin domain</keyword>
<dbReference type="GO" id="GO:0005737">
    <property type="term" value="C:cytoplasm"/>
    <property type="evidence" value="ECO:0007669"/>
    <property type="project" value="UniProtKB-SubCell"/>
</dbReference>
<reference evidence="6" key="3">
    <citation type="submission" date="2025-09" db="UniProtKB">
        <authorList>
            <consortium name="Ensembl"/>
        </authorList>
    </citation>
    <scope>IDENTIFICATION</scope>
</reference>
<feature type="domain" description="Ig-like" evidence="5">
    <location>
        <begin position="133"/>
        <end position="222"/>
    </location>
</feature>
<dbReference type="Pfam" id="PF07679">
    <property type="entry name" value="I-set"/>
    <property type="match status" value="2"/>
</dbReference>
<dbReference type="SMART" id="SM00408">
    <property type="entry name" value="IGc2"/>
    <property type="match status" value="2"/>
</dbReference>
<evidence type="ECO:0000313" key="6">
    <source>
        <dbReference type="Ensembl" id="ENSCUSP00005012380.1"/>
    </source>
</evidence>
<dbReference type="GO" id="GO:0030424">
    <property type="term" value="C:axon"/>
    <property type="evidence" value="ECO:0007669"/>
    <property type="project" value="TreeGrafter"/>
</dbReference>
<dbReference type="Gene3D" id="2.60.40.10">
    <property type="entry name" value="Immunoglobulins"/>
    <property type="match status" value="3"/>
</dbReference>
<dbReference type="FunFam" id="2.60.40.10:FF:000425">
    <property type="entry name" value="Myosin light chain kinase"/>
    <property type="match status" value="1"/>
</dbReference>
<dbReference type="PANTHER" id="PTHR10075:SF14">
    <property type="entry name" value="CELL ADHESION MOLECULE DSCAM2-RELATED"/>
    <property type="match status" value="1"/>
</dbReference>
<dbReference type="InterPro" id="IPR013098">
    <property type="entry name" value="Ig_I-set"/>
</dbReference>
<evidence type="ECO:0000313" key="7">
    <source>
        <dbReference type="Proteomes" id="UP000694563"/>
    </source>
</evidence>
<feature type="domain" description="Ig-like" evidence="5">
    <location>
        <begin position="5"/>
        <end position="122"/>
    </location>
</feature>
<dbReference type="GO" id="GO:0007156">
    <property type="term" value="P:homophilic cell adhesion via plasma membrane adhesion molecules"/>
    <property type="evidence" value="ECO:0007669"/>
    <property type="project" value="TreeGrafter"/>
</dbReference>
<dbReference type="InterPro" id="IPR003599">
    <property type="entry name" value="Ig_sub"/>
</dbReference>
<dbReference type="Proteomes" id="UP000694563">
    <property type="component" value="Chromosome 7"/>
</dbReference>
<keyword evidence="3" id="KW-1015">Disulfide bond</keyword>
<dbReference type="GO" id="GO:0005886">
    <property type="term" value="C:plasma membrane"/>
    <property type="evidence" value="ECO:0007669"/>
    <property type="project" value="TreeGrafter"/>
</dbReference>
<protein>
    <recommendedName>
        <fullName evidence="5">Ig-like domain-containing protein</fullName>
    </recommendedName>
</protein>
<evidence type="ECO:0000256" key="3">
    <source>
        <dbReference type="ARBA" id="ARBA00023157"/>
    </source>
</evidence>
<keyword evidence="7" id="KW-1185">Reference proteome</keyword>
<comment type="subcellular location">
    <subcellularLocation>
        <location evidence="1">Cytoplasm</location>
    </subcellularLocation>
</comment>
<keyword evidence="2" id="KW-0963">Cytoplasm</keyword>
<reference evidence="6" key="1">
    <citation type="submission" date="2020-10" db="EMBL/GenBank/DDBJ databases">
        <title>Catharus ustulatus (Swainson's thrush) genome, bCatUst1, primary haplotype v2.</title>
        <authorList>
            <person name="Delmore K."/>
            <person name="Vafadar M."/>
            <person name="Formenti G."/>
            <person name="Chow W."/>
            <person name="Pelan S."/>
            <person name="Howe K."/>
            <person name="Rhie A."/>
            <person name="Mountcastle J."/>
            <person name="Haase B."/>
            <person name="Fedrigo O."/>
            <person name="Jarvis E.D."/>
        </authorList>
    </citation>
    <scope>NUCLEOTIDE SEQUENCE [LARGE SCALE GENOMIC DNA]</scope>
</reference>
<dbReference type="FunFam" id="2.60.40.10:FF:001213">
    <property type="entry name" value="titin isoform X1"/>
    <property type="match status" value="1"/>
</dbReference>
<evidence type="ECO:0000259" key="5">
    <source>
        <dbReference type="PROSITE" id="PS50835"/>
    </source>
</evidence>
<evidence type="ECO:0000256" key="1">
    <source>
        <dbReference type="ARBA" id="ARBA00004496"/>
    </source>
</evidence>
<dbReference type="PANTHER" id="PTHR10075">
    <property type="entry name" value="BASIGIN RELATED"/>
    <property type="match status" value="1"/>
</dbReference>
<dbReference type="InterPro" id="IPR036179">
    <property type="entry name" value="Ig-like_dom_sf"/>
</dbReference>
<feature type="domain" description="Ig-like" evidence="5">
    <location>
        <begin position="228"/>
        <end position="318"/>
    </location>
</feature>
<accession>A0A8C3Y391</accession>
<dbReference type="SUPFAM" id="SSF48726">
    <property type="entry name" value="Immunoglobulin"/>
    <property type="match status" value="3"/>
</dbReference>
<organism evidence="6 7">
    <name type="scientific">Catharus ustulatus</name>
    <name type="common">Russet-backed thrush</name>
    <name type="synonym">Hylocichla ustulatus</name>
    <dbReference type="NCBI Taxonomy" id="91951"/>
    <lineage>
        <taxon>Eukaryota</taxon>
        <taxon>Metazoa</taxon>
        <taxon>Chordata</taxon>
        <taxon>Craniata</taxon>
        <taxon>Vertebrata</taxon>
        <taxon>Euteleostomi</taxon>
        <taxon>Archelosauria</taxon>
        <taxon>Archosauria</taxon>
        <taxon>Dinosauria</taxon>
        <taxon>Saurischia</taxon>
        <taxon>Theropoda</taxon>
        <taxon>Coelurosauria</taxon>
        <taxon>Aves</taxon>
        <taxon>Neognathae</taxon>
        <taxon>Neoaves</taxon>
        <taxon>Telluraves</taxon>
        <taxon>Australaves</taxon>
        <taxon>Passeriformes</taxon>
        <taxon>Turdidae</taxon>
        <taxon>Catharus</taxon>
    </lineage>
</organism>
<name>A0A8C3Y391_CATUS</name>
<dbReference type="PROSITE" id="PS50835">
    <property type="entry name" value="IG_LIKE"/>
    <property type="match status" value="3"/>
</dbReference>
<dbReference type="InterPro" id="IPR003598">
    <property type="entry name" value="Ig_sub2"/>
</dbReference>
<dbReference type="GO" id="GO:0007411">
    <property type="term" value="P:axon guidance"/>
    <property type="evidence" value="ECO:0007669"/>
    <property type="project" value="TreeGrafter"/>
</dbReference>
<proteinExistence type="predicted"/>
<dbReference type="GO" id="GO:0070593">
    <property type="term" value="P:dendrite self-avoidance"/>
    <property type="evidence" value="ECO:0007669"/>
    <property type="project" value="TreeGrafter"/>
</dbReference>
<dbReference type="InterPro" id="IPR007110">
    <property type="entry name" value="Ig-like_dom"/>
</dbReference>
<dbReference type="FunFam" id="2.60.40.10:FF:000032">
    <property type="entry name" value="palladin isoform X1"/>
    <property type="match status" value="1"/>
</dbReference>
<dbReference type="SMART" id="SM00409">
    <property type="entry name" value="IG"/>
    <property type="match status" value="3"/>
</dbReference>
<dbReference type="AlphaFoldDB" id="A0A8C3Y391"/>
<evidence type="ECO:0000256" key="4">
    <source>
        <dbReference type="ARBA" id="ARBA00023319"/>
    </source>
</evidence>
<sequence length="402" mass="45141">IRSEPSSRKLESEIRGKTNIISIIYSTYSKVIERQRAEIEFEVNEDDVEPQWYKDGIEINFQYEERYKYVVERRVHRMSIFETTYSDAGEYTFVAGRNRNEAVYTCEAKNDYGVATTSASLSVESECLGLFIPHILQAPAHIQCCEGEKVMLECAVSGQPPPAVSWSLNGQSLSASERLRFEEGKNGTYRLHLQEVSVRDAGRYCCVATNMAGTAQTASELTVQDRPPAFLKALSRRRLCEGSTLLFVAEVVGVPKPGVKWYHNKSLLELNERVQIEKDGDKYILEITNVQKEDEGQYLCHAVNIVGEAKSVAEVEVLPEDGRSLALPPPVTHQVCLEILSVSMMLFTAGKNAALILGALFFHLCKDENHSLGIFVFHLDLPSLGNLSEILSMHRFCAHFLH</sequence>
<dbReference type="InterPro" id="IPR013783">
    <property type="entry name" value="Ig-like_fold"/>
</dbReference>
<dbReference type="GO" id="GO:0098632">
    <property type="term" value="F:cell-cell adhesion mediator activity"/>
    <property type="evidence" value="ECO:0007669"/>
    <property type="project" value="TreeGrafter"/>
</dbReference>
<evidence type="ECO:0000256" key="2">
    <source>
        <dbReference type="ARBA" id="ARBA00022490"/>
    </source>
</evidence>
<reference evidence="6" key="2">
    <citation type="submission" date="2025-08" db="UniProtKB">
        <authorList>
            <consortium name="Ensembl"/>
        </authorList>
    </citation>
    <scope>IDENTIFICATION</scope>
</reference>
<dbReference type="Ensembl" id="ENSCUST00005012891.1">
    <property type="protein sequence ID" value="ENSCUSP00005012380.1"/>
    <property type="gene ID" value="ENSCUSG00005007945.1"/>
</dbReference>